<dbReference type="CDD" id="cd17321">
    <property type="entry name" value="MFS_MMR_MDR_like"/>
    <property type="match status" value="1"/>
</dbReference>
<feature type="transmembrane region" description="Helical" evidence="6">
    <location>
        <begin position="89"/>
        <end position="108"/>
    </location>
</feature>
<dbReference type="PANTHER" id="PTHR42718:SF9">
    <property type="entry name" value="MAJOR FACILITATOR SUPERFAMILY MULTIDRUG TRANSPORTER MFSC"/>
    <property type="match status" value="1"/>
</dbReference>
<gene>
    <name evidence="8" type="ORF">ACFO8Q_07720</name>
</gene>
<feature type="transmembrane region" description="Helical" evidence="6">
    <location>
        <begin position="175"/>
        <end position="192"/>
    </location>
</feature>
<dbReference type="Pfam" id="PF07690">
    <property type="entry name" value="MFS_1"/>
    <property type="match status" value="1"/>
</dbReference>
<feature type="transmembrane region" description="Helical" evidence="6">
    <location>
        <begin position="147"/>
        <end position="169"/>
    </location>
</feature>
<keyword evidence="2" id="KW-0813">Transport</keyword>
<evidence type="ECO:0000259" key="7">
    <source>
        <dbReference type="PROSITE" id="PS50850"/>
    </source>
</evidence>
<dbReference type="Gene3D" id="1.20.1720.10">
    <property type="entry name" value="Multidrug resistance protein D"/>
    <property type="match status" value="1"/>
</dbReference>
<feature type="transmembrane region" description="Helical" evidence="6">
    <location>
        <begin position="300"/>
        <end position="319"/>
    </location>
</feature>
<evidence type="ECO:0000256" key="2">
    <source>
        <dbReference type="ARBA" id="ARBA00022448"/>
    </source>
</evidence>
<feature type="transmembrane region" description="Helical" evidence="6">
    <location>
        <begin position="397"/>
        <end position="417"/>
    </location>
</feature>
<evidence type="ECO:0000256" key="4">
    <source>
        <dbReference type="ARBA" id="ARBA00022989"/>
    </source>
</evidence>
<evidence type="ECO:0000313" key="8">
    <source>
        <dbReference type="EMBL" id="MFC4767248.1"/>
    </source>
</evidence>
<keyword evidence="4 6" id="KW-1133">Transmembrane helix</keyword>
<dbReference type="SUPFAM" id="SSF103473">
    <property type="entry name" value="MFS general substrate transporter"/>
    <property type="match status" value="1"/>
</dbReference>
<keyword evidence="9" id="KW-1185">Reference proteome</keyword>
<dbReference type="PROSITE" id="PS50850">
    <property type="entry name" value="MFS"/>
    <property type="match status" value="1"/>
</dbReference>
<organism evidence="8 9">
    <name type="scientific">Effusibacillus consociatus</name>
    <dbReference type="NCBI Taxonomy" id="1117041"/>
    <lineage>
        <taxon>Bacteria</taxon>
        <taxon>Bacillati</taxon>
        <taxon>Bacillota</taxon>
        <taxon>Bacilli</taxon>
        <taxon>Bacillales</taxon>
        <taxon>Alicyclobacillaceae</taxon>
        <taxon>Effusibacillus</taxon>
    </lineage>
</organism>
<feature type="domain" description="Major facilitator superfamily (MFS) profile" evidence="7">
    <location>
        <begin position="23"/>
        <end position="452"/>
    </location>
</feature>
<dbReference type="Proteomes" id="UP001596002">
    <property type="component" value="Unassembled WGS sequence"/>
</dbReference>
<feature type="transmembrane region" description="Helical" evidence="6">
    <location>
        <begin position="24"/>
        <end position="45"/>
    </location>
</feature>
<evidence type="ECO:0000256" key="6">
    <source>
        <dbReference type="SAM" id="Phobius"/>
    </source>
</evidence>
<keyword evidence="5 6" id="KW-0472">Membrane</keyword>
<accession>A0ABV9Q0K3</accession>
<evidence type="ECO:0000256" key="3">
    <source>
        <dbReference type="ARBA" id="ARBA00022692"/>
    </source>
</evidence>
<comment type="subcellular location">
    <subcellularLocation>
        <location evidence="1">Cell membrane</location>
        <topology evidence="1">Multi-pass membrane protein</topology>
    </subcellularLocation>
</comment>
<dbReference type="PRINTS" id="PR01036">
    <property type="entry name" value="TCRTETB"/>
</dbReference>
<dbReference type="InterPro" id="IPR020846">
    <property type="entry name" value="MFS_dom"/>
</dbReference>
<feature type="transmembrane region" description="Helical" evidence="6">
    <location>
        <begin position="228"/>
        <end position="244"/>
    </location>
</feature>
<keyword evidence="3 6" id="KW-0812">Transmembrane</keyword>
<evidence type="ECO:0000313" key="9">
    <source>
        <dbReference type="Proteomes" id="UP001596002"/>
    </source>
</evidence>
<proteinExistence type="predicted"/>
<evidence type="ECO:0000256" key="1">
    <source>
        <dbReference type="ARBA" id="ARBA00004651"/>
    </source>
</evidence>
<name>A0ABV9Q0K3_9BACL</name>
<dbReference type="EMBL" id="JBHSHC010000052">
    <property type="protein sequence ID" value="MFC4767248.1"/>
    <property type="molecule type" value="Genomic_DNA"/>
</dbReference>
<protein>
    <submittedName>
        <fullName evidence="8">MFS transporter</fullName>
    </submittedName>
</protein>
<feature type="transmembrane region" description="Helical" evidence="6">
    <location>
        <begin position="265"/>
        <end position="288"/>
    </location>
</feature>
<feature type="transmembrane region" description="Helical" evidence="6">
    <location>
        <begin position="429"/>
        <end position="448"/>
    </location>
</feature>
<feature type="transmembrane region" description="Helical" evidence="6">
    <location>
        <begin position="204"/>
        <end position="222"/>
    </location>
</feature>
<feature type="transmembrane region" description="Helical" evidence="6">
    <location>
        <begin position="57"/>
        <end position="77"/>
    </location>
</feature>
<sequence length="452" mass="49574">MSIELTTKSLKQDRQELADESRAVFIWSISVWLTVMNTTMFNVALPSVLVDFSLSKAAASWIVSGYSIAFAISTITYSRLSDFIPLRRLINIGITIFGIASVIGFLAGSYEWLLTARLLQAAGAGAVPALGMVMASRYIPVTRRGKAMSMIASAASLGFGLGPIIGGVITEYLGWSYLFVVTGLILLLLPFYQNLFPAEKAQKGRFDAVGAILTAVGVTSLLLFLSTFYYSLLIFGFAVLWSLRKHIQRMERPFIQPELLRNRPYVMLLIIGFSAFFTHFSLLFLMPIMLQELFGKDPSIIGMIIFPGAILSAAAAQWIGRLIDRFGNKQIIRSGHCLLGFSTVVFAVLSGFSPYVTLFGYIFTSVGFSALTSSLANEISRILPEKQIGAGMGMVQLIQFFGGAFGVAIVAFLMLWLKGVSPEAVYRNLYSGLTGLLVVSFVIFALYLRKRT</sequence>
<feature type="transmembrane region" description="Helical" evidence="6">
    <location>
        <begin position="114"/>
        <end position="135"/>
    </location>
</feature>
<dbReference type="InterPro" id="IPR011701">
    <property type="entry name" value="MFS"/>
</dbReference>
<dbReference type="InterPro" id="IPR036259">
    <property type="entry name" value="MFS_trans_sf"/>
</dbReference>
<reference evidence="9" key="1">
    <citation type="journal article" date="2019" name="Int. J. Syst. Evol. Microbiol.">
        <title>The Global Catalogue of Microorganisms (GCM) 10K type strain sequencing project: providing services to taxonomists for standard genome sequencing and annotation.</title>
        <authorList>
            <consortium name="The Broad Institute Genomics Platform"/>
            <consortium name="The Broad Institute Genome Sequencing Center for Infectious Disease"/>
            <person name="Wu L."/>
            <person name="Ma J."/>
        </authorList>
    </citation>
    <scope>NUCLEOTIDE SEQUENCE [LARGE SCALE GENOMIC DNA]</scope>
    <source>
        <strain evidence="9">WYCCWR 12678</strain>
    </source>
</reference>
<dbReference type="Gene3D" id="1.20.1250.20">
    <property type="entry name" value="MFS general substrate transporter like domains"/>
    <property type="match status" value="1"/>
</dbReference>
<evidence type="ECO:0000256" key="5">
    <source>
        <dbReference type="ARBA" id="ARBA00023136"/>
    </source>
</evidence>
<dbReference type="PANTHER" id="PTHR42718">
    <property type="entry name" value="MAJOR FACILITATOR SUPERFAMILY MULTIDRUG TRANSPORTER MFSC"/>
    <property type="match status" value="1"/>
</dbReference>
<comment type="caution">
    <text evidence="8">The sequence shown here is derived from an EMBL/GenBank/DDBJ whole genome shotgun (WGS) entry which is preliminary data.</text>
</comment>
<dbReference type="RefSeq" id="WP_380025174.1">
    <property type="nucleotide sequence ID" value="NZ_JBHSHC010000052.1"/>
</dbReference>